<dbReference type="Proteomes" id="UP000826725">
    <property type="component" value="Chromosome"/>
</dbReference>
<keyword evidence="2" id="KW-1185">Reference proteome</keyword>
<name>A0A8D5JDL1_9BACT</name>
<dbReference type="RefSeq" id="WP_228857279.1">
    <property type="nucleotide sequence ID" value="NZ_AP024086.1"/>
</dbReference>
<dbReference type="InterPro" id="IPR013517">
    <property type="entry name" value="FG-GAP"/>
</dbReference>
<protein>
    <recommendedName>
        <fullName evidence="3">VCBS repeat-containing protein</fullName>
    </recommendedName>
</protein>
<dbReference type="Pfam" id="PF01839">
    <property type="entry name" value="FG-GAP"/>
    <property type="match status" value="1"/>
</dbReference>
<proteinExistence type="predicted"/>
<dbReference type="AlphaFoldDB" id="A0A8D5JDL1"/>
<evidence type="ECO:0000313" key="1">
    <source>
        <dbReference type="EMBL" id="BCL61248.1"/>
    </source>
</evidence>
<dbReference type="EMBL" id="AP024086">
    <property type="protein sequence ID" value="BCL61248.1"/>
    <property type="molecule type" value="Genomic_DNA"/>
</dbReference>
<organism evidence="1 2">
    <name type="scientific">Desulfomarina profundi</name>
    <dbReference type="NCBI Taxonomy" id="2772557"/>
    <lineage>
        <taxon>Bacteria</taxon>
        <taxon>Pseudomonadati</taxon>
        <taxon>Thermodesulfobacteriota</taxon>
        <taxon>Desulfobulbia</taxon>
        <taxon>Desulfobulbales</taxon>
        <taxon>Desulfobulbaceae</taxon>
        <taxon>Desulfomarina</taxon>
    </lineage>
</organism>
<evidence type="ECO:0008006" key="3">
    <source>
        <dbReference type="Google" id="ProtNLM"/>
    </source>
</evidence>
<evidence type="ECO:0000313" key="2">
    <source>
        <dbReference type="Proteomes" id="UP000826725"/>
    </source>
</evidence>
<accession>A0A8D5JDL1</accession>
<dbReference type="KEGG" id="dbk:DGMP_19410"/>
<reference evidence="1" key="1">
    <citation type="submission" date="2020-09" db="EMBL/GenBank/DDBJ databases">
        <title>Desulfogranum mesoprofundum gen. nov., sp. nov., a novel mesophilic, sulfate-reducing chemolithoautotroph isolated from a deep-sea hydrothermal vent chimney in the Suiyo Seamount.</title>
        <authorList>
            <person name="Hashimoto Y."/>
            <person name="Nakagawa S."/>
        </authorList>
    </citation>
    <scope>NUCLEOTIDE SEQUENCE</scope>
    <source>
        <strain evidence="1">KT2</strain>
    </source>
</reference>
<gene>
    <name evidence="1" type="ORF">DGMP_19410</name>
</gene>
<sequence>MKKTINGLCFSFLGPDEFFATAFAAGDFDNDGYDDLAIGEDGAVCAE</sequence>